<dbReference type="AlphaFoldDB" id="A0A2U1P578"/>
<reference evidence="2 3" key="1">
    <citation type="journal article" date="2018" name="Mol. Plant">
        <title>The genome of Artemisia annua provides insight into the evolution of Asteraceae family and artemisinin biosynthesis.</title>
        <authorList>
            <person name="Shen Q."/>
            <person name="Zhang L."/>
            <person name="Liao Z."/>
            <person name="Wang S."/>
            <person name="Yan T."/>
            <person name="Shi P."/>
            <person name="Liu M."/>
            <person name="Fu X."/>
            <person name="Pan Q."/>
            <person name="Wang Y."/>
            <person name="Lv Z."/>
            <person name="Lu X."/>
            <person name="Zhang F."/>
            <person name="Jiang W."/>
            <person name="Ma Y."/>
            <person name="Chen M."/>
            <person name="Hao X."/>
            <person name="Li L."/>
            <person name="Tang Y."/>
            <person name="Lv G."/>
            <person name="Zhou Y."/>
            <person name="Sun X."/>
            <person name="Brodelius P.E."/>
            <person name="Rose J.K.C."/>
            <person name="Tang K."/>
        </authorList>
    </citation>
    <scope>NUCLEOTIDE SEQUENCE [LARGE SCALE GENOMIC DNA]</scope>
    <source>
        <strain evidence="3">cv. Huhao1</strain>
        <tissue evidence="2">Leaf</tissue>
    </source>
</reference>
<dbReference type="STRING" id="35608.A0A2U1P578"/>
<gene>
    <name evidence="2" type="ORF">CTI12_AA192920</name>
</gene>
<dbReference type="PROSITE" id="PS50011">
    <property type="entry name" value="PROTEIN_KINASE_DOM"/>
    <property type="match status" value="1"/>
</dbReference>
<evidence type="ECO:0000259" key="1">
    <source>
        <dbReference type="PROSITE" id="PS50011"/>
    </source>
</evidence>
<dbReference type="EMBL" id="PKPP01001663">
    <property type="protein sequence ID" value="PWA80850.1"/>
    <property type="molecule type" value="Genomic_DNA"/>
</dbReference>
<keyword evidence="3" id="KW-1185">Reference proteome</keyword>
<dbReference type="InterPro" id="IPR001245">
    <property type="entry name" value="Ser-Thr/Tyr_kinase_cat_dom"/>
</dbReference>
<keyword evidence="2" id="KW-0430">Lectin</keyword>
<dbReference type="InterPro" id="IPR000719">
    <property type="entry name" value="Prot_kinase_dom"/>
</dbReference>
<comment type="caution">
    <text evidence="2">The sequence shown here is derived from an EMBL/GenBank/DDBJ whole genome shotgun (WGS) entry which is preliminary data.</text>
</comment>
<dbReference type="GO" id="GO:0030246">
    <property type="term" value="F:carbohydrate binding"/>
    <property type="evidence" value="ECO:0007669"/>
    <property type="project" value="UniProtKB-KW"/>
</dbReference>
<dbReference type="InterPro" id="IPR045272">
    <property type="entry name" value="ANXUR1/2-like"/>
</dbReference>
<dbReference type="Gene3D" id="3.30.200.20">
    <property type="entry name" value="Phosphorylase Kinase, domain 1"/>
    <property type="match status" value="1"/>
</dbReference>
<accession>A0A2U1P578</accession>
<proteinExistence type="predicted"/>
<dbReference type="InterPro" id="IPR011009">
    <property type="entry name" value="Kinase-like_dom_sf"/>
</dbReference>
<evidence type="ECO:0000313" key="2">
    <source>
        <dbReference type="EMBL" id="PWA80850.1"/>
    </source>
</evidence>
<dbReference type="GO" id="GO:0004714">
    <property type="term" value="F:transmembrane receptor protein tyrosine kinase activity"/>
    <property type="evidence" value="ECO:0007669"/>
    <property type="project" value="InterPro"/>
</dbReference>
<dbReference type="GO" id="GO:0005524">
    <property type="term" value="F:ATP binding"/>
    <property type="evidence" value="ECO:0007669"/>
    <property type="project" value="InterPro"/>
</dbReference>
<evidence type="ECO:0000313" key="3">
    <source>
        <dbReference type="Proteomes" id="UP000245207"/>
    </source>
</evidence>
<protein>
    <submittedName>
        <fullName evidence="2">Jacalin-like lectin domain-containing protein</fullName>
    </submittedName>
</protein>
<dbReference type="GO" id="GO:0005886">
    <property type="term" value="C:plasma membrane"/>
    <property type="evidence" value="ECO:0007669"/>
    <property type="project" value="TreeGrafter"/>
</dbReference>
<dbReference type="Pfam" id="PF07714">
    <property type="entry name" value="PK_Tyr_Ser-Thr"/>
    <property type="match status" value="1"/>
</dbReference>
<dbReference type="Gene3D" id="1.10.510.10">
    <property type="entry name" value="Transferase(Phosphotransferase) domain 1"/>
    <property type="match status" value="1"/>
</dbReference>
<feature type="domain" description="Protein kinase" evidence="1">
    <location>
        <begin position="39"/>
        <end position="292"/>
    </location>
</feature>
<dbReference type="OrthoDB" id="1658195at2759"/>
<sequence length="311" mass="35475">MRNHKRSRQLAKGKTVSSLENLEHLKIPLNDIKQATNNFAYENIIDKGVFGVAYKGKLSWRILAFKRLTNAVGLQKTDFYNEVMFRSTIKHDNIISLVGFCDEDDEMILVLEHQAKGSLDMYLSSPRLTWWDRVDICLDIARGLEYLQDDPQKIVLGDLKSGSIHLDESWRPKICSFNTFSNLGYVDPLYMETGRATKETDIYSFGVLLFEVLCGRQATTKDEDEGWLLCRLACHHYENGTLTEIIDPILRLQMDQDSWNVFSALAYRCLNMDPSIRPTAPMVVQELREVFIFQNGGSIPGSGTVSNSIFV</sequence>
<dbReference type="PANTHER" id="PTHR27003">
    <property type="entry name" value="OS07G0166700 PROTEIN"/>
    <property type="match status" value="1"/>
</dbReference>
<dbReference type="PIRSF" id="PIRSF000654">
    <property type="entry name" value="Integrin-linked_kinase"/>
    <property type="match status" value="1"/>
</dbReference>
<organism evidence="2 3">
    <name type="scientific">Artemisia annua</name>
    <name type="common">Sweet wormwood</name>
    <dbReference type="NCBI Taxonomy" id="35608"/>
    <lineage>
        <taxon>Eukaryota</taxon>
        <taxon>Viridiplantae</taxon>
        <taxon>Streptophyta</taxon>
        <taxon>Embryophyta</taxon>
        <taxon>Tracheophyta</taxon>
        <taxon>Spermatophyta</taxon>
        <taxon>Magnoliopsida</taxon>
        <taxon>eudicotyledons</taxon>
        <taxon>Gunneridae</taxon>
        <taxon>Pentapetalae</taxon>
        <taxon>asterids</taxon>
        <taxon>campanulids</taxon>
        <taxon>Asterales</taxon>
        <taxon>Asteraceae</taxon>
        <taxon>Asteroideae</taxon>
        <taxon>Anthemideae</taxon>
        <taxon>Artemisiinae</taxon>
        <taxon>Artemisia</taxon>
    </lineage>
</organism>
<name>A0A2U1P578_ARTAN</name>
<dbReference type="GO" id="GO:0009506">
    <property type="term" value="C:plasmodesma"/>
    <property type="evidence" value="ECO:0007669"/>
    <property type="project" value="TreeGrafter"/>
</dbReference>
<dbReference type="PANTHER" id="PTHR27003:SF326">
    <property type="entry name" value="PROTEIN KINASE DOMAIN-CONTAINING PROTEIN"/>
    <property type="match status" value="1"/>
</dbReference>
<dbReference type="SUPFAM" id="SSF56112">
    <property type="entry name" value="Protein kinase-like (PK-like)"/>
    <property type="match status" value="1"/>
</dbReference>
<dbReference type="Proteomes" id="UP000245207">
    <property type="component" value="Unassembled WGS sequence"/>
</dbReference>